<reference evidence="1 2" key="1">
    <citation type="submission" date="2018-06" db="EMBL/GenBank/DDBJ databases">
        <title>Genomic Encyclopedia of Archaeal and Bacterial Type Strains, Phase II (KMG-II): from individual species to whole genera.</title>
        <authorList>
            <person name="Goeker M."/>
        </authorList>
    </citation>
    <scope>NUCLEOTIDE SEQUENCE [LARGE SCALE GENOMIC DNA]</scope>
    <source>
        <strain evidence="1 2">CFPB 3232</strain>
    </source>
</reference>
<dbReference type="OrthoDB" id="8705323at2"/>
<dbReference type="EMBL" id="QLTA01000032">
    <property type="protein sequence ID" value="RAR78143.1"/>
    <property type="molecule type" value="Genomic_DNA"/>
</dbReference>
<gene>
    <name evidence="1" type="ORF">AX018_10326</name>
</gene>
<name>A0A328YYB2_9BURK</name>
<dbReference type="RefSeq" id="WP_111878732.1">
    <property type="nucleotide sequence ID" value="NZ_CBCSGC010000008.1"/>
</dbReference>
<dbReference type="Proteomes" id="UP000248856">
    <property type="component" value="Unassembled WGS sequence"/>
</dbReference>
<evidence type="ECO:0000313" key="2">
    <source>
        <dbReference type="Proteomes" id="UP000248856"/>
    </source>
</evidence>
<evidence type="ECO:0000313" key="1">
    <source>
        <dbReference type="EMBL" id="RAR78143.1"/>
    </source>
</evidence>
<sequence>MIRLGTQIRLTRKEIEYFRWLTDVEPVGIRTLADLQAYVARCKAHYWGASLDTQFLHWMIDQEVARCLAA</sequence>
<dbReference type="AlphaFoldDB" id="A0A328YYB2"/>
<protein>
    <submittedName>
        <fullName evidence="1">Uncharacterized protein</fullName>
    </submittedName>
</protein>
<comment type="caution">
    <text evidence="1">The sequence shown here is derived from an EMBL/GenBank/DDBJ whole genome shotgun (WGS) entry which is preliminary data.</text>
</comment>
<accession>A0A328YYB2</accession>
<proteinExistence type="predicted"/>
<keyword evidence="2" id="KW-1185">Reference proteome</keyword>
<organism evidence="1 2">
    <name type="scientific">Paracidovorax anthurii</name>
    <dbReference type="NCBI Taxonomy" id="78229"/>
    <lineage>
        <taxon>Bacteria</taxon>
        <taxon>Pseudomonadati</taxon>
        <taxon>Pseudomonadota</taxon>
        <taxon>Betaproteobacteria</taxon>
        <taxon>Burkholderiales</taxon>
        <taxon>Comamonadaceae</taxon>
        <taxon>Paracidovorax</taxon>
    </lineage>
</organism>